<dbReference type="InterPro" id="IPR040871">
    <property type="entry name" value="HopA1"/>
</dbReference>
<evidence type="ECO:0000256" key="2">
    <source>
        <dbReference type="SAM" id="MobiDB-lite"/>
    </source>
</evidence>
<name>A0A939PFN8_9ACTN</name>
<sequence length="592" mass="65341">MPRDKKKSAFLSKKKKPTRKPPTRVVVRGAQTGRKAAPADTATRPAERAPAQRAPAQRTPAQRTPARAQALTPALTRAFSPAVPSRARTPAEDLTGQAKSFLAHQRALKTAEEPARQVVPARDAPPVLVEPVLAPVLPPVPGDGVKTKRQMLTISAAGTDEALVRQGVEANKAALKRIYEAFYDQADGSRLSGQDRLDRIYNMMGEGTAEYVQTPVTDEEFGDFLKLRPDIFIQAQESDFPKNATREQREQVLREAVQEGDYFHVHNVSKLYTKAHPSGDRAAGLGKLARRIVVNVKTQEAGLKVAGKMAALMDDPLVSPNMRQFKIYLSKEVPTGETTVKHDKLVIYYQLPPGTGDTTSDPVGDKIVAAVGEAVGEEEMGSDLAPYYARLGPGVAWAEEPKYFVGELDNSFTESRAEVISNVINDNDTVPTLAGFLDKVTAALRGKFIDPAQPHRHLPGAKSLEQVRAEKEAARLEAERVAQEAAAREAERVKVATAQFEVAEAQIAQRFQPSYQSALSRYQQAVEQADRRRQAAIENSTVSQRQRSLWQQREETMQELEDSQISRYEADVRSIADRYQRELAAVRQQLNI</sequence>
<feature type="coiled-coil region" evidence="1">
    <location>
        <begin position="461"/>
        <end position="493"/>
    </location>
</feature>
<gene>
    <name evidence="3" type="ORF">J4573_31585</name>
</gene>
<evidence type="ECO:0000313" key="3">
    <source>
        <dbReference type="EMBL" id="MBO2451670.1"/>
    </source>
</evidence>
<dbReference type="RefSeq" id="WP_208259583.1">
    <property type="nucleotide sequence ID" value="NZ_JAGEOJ010000014.1"/>
</dbReference>
<keyword evidence="4" id="KW-1185">Reference proteome</keyword>
<organism evidence="3 4">
    <name type="scientific">Actinomadura barringtoniae</name>
    <dbReference type="NCBI Taxonomy" id="1427535"/>
    <lineage>
        <taxon>Bacteria</taxon>
        <taxon>Bacillati</taxon>
        <taxon>Actinomycetota</taxon>
        <taxon>Actinomycetes</taxon>
        <taxon>Streptosporangiales</taxon>
        <taxon>Thermomonosporaceae</taxon>
        <taxon>Actinomadura</taxon>
    </lineage>
</organism>
<evidence type="ECO:0000313" key="4">
    <source>
        <dbReference type="Proteomes" id="UP000669179"/>
    </source>
</evidence>
<dbReference type="EMBL" id="JAGEOJ010000014">
    <property type="protein sequence ID" value="MBO2451670.1"/>
    <property type="molecule type" value="Genomic_DNA"/>
</dbReference>
<feature type="compositionally biased region" description="Basic residues" evidence="2">
    <location>
        <begin position="1"/>
        <end position="22"/>
    </location>
</feature>
<accession>A0A939PFN8</accession>
<reference evidence="3" key="1">
    <citation type="submission" date="2021-03" db="EMBL/GenBank/DDBJ databases">
        <authorList>
            <person name="Kanchanasin P."/>
            <person name="Saeng-In P."/>
            <person name="Phongsopitanun W."/>
            <person name="Yuki M."/>
            <person name="Kudo T."/>
            <person name="Ohkuma M."/>
            <person name="Tanasupawat S."/>
        </authorList>
    </citation>
    <scope>NUCLEOTIDE SEQUENCE</scope>
    <source>
        <strain evidence="3">GKU 128</strain>
    </source>
</reference>
<proteinExistence type="predicted"/>
<keyword evidence="1" id="KW-0175">Coiled coil</keyword>
<dbReference type="Proteomes" id="UP000669179">
    <property type="component" value="Unassembled WGS sequence"/>
</dbReference>
<comment type="caution">
    <text evidence="3">The sequence shown here is derived from an EMBL/GenBank/DDBJ whole genome shotgun (WGS) entry which is preliminary data.</text>
</comment>
<protein>
    <submittedName>
        <fullName evidence="3">Uncharacterized protein</fullName>
    </submittedName>
</protein>
<dbReference type="AlphaFoldDB" id="A0A939PFN8"/>
<feature type="region of interest" description="Disordered" evidence="2">
    <location>
        <begin position="1"/>
        <end position="67"/>
    </location>
</feature>
<feature type="compositionally biased region" description="Low complexity" evidence="2">
    <location>
        <begin position="36"/>
        <end position="67"/>
    </location>
</feature>
<evidence type="ECO:0000256" key="1">
    <source>
        <dbReference type="SAM" id="Coils"/>
    </source>
</evidence>
<dbReference type="Pfam" id="PF17914">
    <property type="entry name" value="HopA1"/>
    <property type="match status" value="1"/>
</dbReference>